<organism evidence="1">
    <name type="scientific">Rhizophora mucronata</name>
    <name type="common">Asiatic mangrove</name>
    <dbReference type="NCBI Taxonomy" id="61149"/>
    <lineage>
        <taxon>Eukaryota</taxon>
        <taxon>Viridiplantae</taxon>
        <taxon>Streptophyta</taxon>
        <taxon>Embryophyta</taxon>
        <taxon>Tracheophyta</taxon>
        <taxon>Spermatophyta</taxon>
        <taxon>Magnoliopsida</taxon>
        <taxon>eudicotyledons</taxon>
        <taxon>Gunneridae</taxon>
        <taxon>Pentapetalae</taxon>
        <taxon>rosids</taxon>
        <taxon>fabids</taxon>
        <taxon>Malpighiales</taxon>
        <taxon>Rhizophoraceae</taxon>
        <taxon>Rhizophora</taxon>
    </lineage>
</organism>
<sequence>MLLGENDSTCLFLVVCHAVFLQGPGSLPFDFGKIKKKGHLVLVGQQKLLQLLSRFQHMKALFHLYRISMF</sequence>
<proteinExistence type="predicted"/>
<name>A0A2P2QDJ0_RHIMU</name>
<evidence type="ECO:0000313" key="1">
    <source>
        <dbReference type="EMBL" id="MBX65090.1"/>
    </source>
</evidence>
<reference evidence="1" key="1">
    <citation type="submission" date="2018-02" db="EMBL/GenBank/DDBJ databases">
        <title>Rhizophora mucronata_Transcriptome.</title>
        <authorList>
            <person name="Meera S.P."/>
            <person name="Sreeshan A."/>
            <person name="Augustine A."/>
        </authorList>
    </citation>
    <scope>NUCLEOTIDE SEQUENCE</scope>
    <source>
        <tissue evidence="1">Leaf</tissue>
    </source>
</reference>
<protein>
    <submittedName>
        <fullName evidence="1">Uncharacterized protein</fullName>
    </submittedName>
</protein>
<dbReference type="AlphaFoldDB" id="A0A2P2QDJ0"/>
<accession>A0A2P2QDJ0</accession>
<dbReference type="EMBL" id="GGEC01084606">
    <property type="protein sequence ID" value="MBX65090.1"/>
    <property type="molecule type" value="Transcribed_RNA"/>
</dbReference>